<reference evidence="2" key="1">
    <citation type="journal article" date="2019" name="Int. J. Syst. Evol. Microbiol.">
        <title>The Global Catalogue of Microorganisms (GCM) 10K type strain sequencing project: providing services to taxonomists for standard genome sequencing and annotation.</title>
        <authorList>
            <consortium name="The Broad Institute Genomics Platform"/>
            <consortium name="The Broad Institute Genome Sequencing Center for Infectious Disease"/>
            <person name="Wu L."/>
            <person name="Ma J."/>
        </authorList>
    </citation>
    <scope>NUCLEOTIDE SEQUENCE [LARGE SCALE GENOMIC DNA]</scope>
    <source>
        <strain evidence="2">NBRC 110044</strain>
    </source>
</reference>
<dbReference type="EMBL" id="BSOG01000002">
    <property type="protein sequence ID" value="GLR13669.1"/>
    <property type="molecule type" value="Genomic_DNA"/>
</dbReference>
<organism evidence="1 2">
    <name type="scientific">Chitinimonas prasina</name>
    <dbReference type="NCBI Taxonomy" id="1434937"/>
    <lineage>
        <taxon>Bacteria</taxon>
        <taxon>Pseudomonadati</taxon>
        <taxon>Pseudomonadota</taxon>
        <taxon>Betaproteobacteria</taxon>
        <taxon>Neisseriales</taxon>
        <taxon>Chitinibacteraceae</taxon>
        <taxon>Chitinimonas</taxon>
    </lineage>
</organism>
<proteinExistence type="predicted"/>
<accession>A0ABQ5YIB3</accession>
<evidence type="ECO:0000313" key="2">
    <source>
        <dbReference type="Proteomes" id="UP001156706"/>
    </source>
</evidence>
<dbReference type="RefSeq" id="WP_284196760.1">
    <property type="nucleotide sequence ID" value="NZ_BSOG01000002.1"/>
</dbReference>
<name>A0ABQ5YIB3_9NEIS</name>
<evidence type="ECO:0008006" key="3">
    <source>
        <dbReference type="Google" id="ProtNLM"/>
    </source>
</evidence>
<keyword evidence="2" id="KW-1185">Reference proteome</keyword>
<sequence length="167" mass="18594">MKSTSGYLEPRSRYGTQLGLLACALLIGAGLLGWQAQVQRQAADELALRNQTLRAAQAVAPTQVSRPAAAEAKHWEALRVEREFPWPDVLVAIERATKDDVELLEFVPDKQNRRVVLSGEARDRKALASYLEALSAQPALHHVHLTHQQSLLRDRLETVEFEIKAGL</sequence>
<protein>
    <recommendedName>
        <fullName evidence="3">PilN domain-containing protein</fullName>
    </recommendedName>
</protein>
<evidence type="ECO:0000313" key="1">
    <source>
        <dbReference type="EMBL" id="GLR13669.1"/>
    </source>
</evidence>
<gene>
    <name evidence="1" type="ORF">GCM10007907_24590</name>
</gene>
<comment type="caution">
    <text evidence="1">The sequence shown here is derived from an EMBL/GenBank/DDBJ whole genome shotgun (WGS) entry which is preliminary data.</text>
</comment>
<dbReference type="Proteomes" id="UP001156706">
    <property type="component" value="Unassembled WGS sequence"/>
</dbReference>
<dbReference type="InterPro" id="IPR007813">
    <property type="entry name" value="PilN"/>
</dbReference>
<dbReference type="Pfam" id="PF05137">
    <property type="entry name" value="PilN"/>
    <property type="match status" value="1"/>
</dbReference>